<sequence length="341" mass="36222">MSFVSSLSAPAPVTGFSPVAAGRRSPLATSAAKWDARYSHAVPHDASYYGKCMIGGILSCGLTHTLITPLDVVKCNMQVFPGKYNGLVQGIKLVAAEEGAAALFKGWAPTAIGYSSQGFCKFGFYEIFKDFYSTLAGEENAYKYRGMIFLAGSASAEFIADVALCPMEMVKVKVQTSPAGTFPVELGPAVAAMKANAAETRYPFGSVVPLWSRQIPYTMAKFFFFEKVVEAFYTHVFTAPKESYPKSTQLGVTFASGYLAGVICAIVSHPADSLVSLMGKAENKGKGLGQIASETGLANLATKGLGTRIIMIGTLTGLQWWIYDSFKSALGMGTTGGVAKK</sequence>
<feature type="repeat" description="Solcar" evidence="11">
    <location>
        <begin position="47"/>
        <end position="131"/>
    </location>
</feature>
<evidence type="ECO:0000256" key="3">
    <source>
        <dbReference type="ARBA" id="ARBA00022448"/>
    </source>
</evidence>
<organism evidence="13 14">
    <name type="scientific">Achlya hypogyna</name>
    <name type="common">Oomycete</name>
    <name type="synonym">Protoachlya hypogyna</name>
    <dbReference type="NCBI Taxonomy" id="1202772"/>
    <lineage>
        <taxon>Eukaryota</taxon>
        <taxon>Sar</taxon>
        <taxon>Stramenopiles</taxon>
        <taxon>Oomycota</taxon>
        <taxon>Saprolegniomycetes</taxon>
        <taxon>Saprolegniales</taxon>
        <taxon>Achlyaceae</taxon>
        <taxon>Achlya</taxon>
    </lineage>
</organism>
<keyword evidence="8" id="KW-1133">Transmembrane helix</keyword>
<evidence type="ECO:0000256" key="1">
    <source>
        <dbReference type="ARBA" id="ARBA00004448"/>
    </source>
</evidence>
<protein>
    <submittedName>
        <fullName evidence="13">Mitochondrial Carrier (MC) Family</fullName>
    </submittedName>
</protein>
<dbReference type="PANTHER" id="PTHR45671:SF10">
    <property type="entry name" value="SOLUTE CARRIER FAMILY 25 MEMBER 3"/>
    <property type="match status" value="1"/>
</dbReference>
<dbReference type="InterPro" id="IPR018108">
    <property type="entry name" value="MCP_transmembrane"/>
</dbReference>
<dbReference type="FunFam" id="1.50.40.10:FF:000005">
    <property type="entry name" value="Mitochondrial phosphate carrier protein 2"/>
    <property type="match status" value="1"/>
</dbReference>
<dbReference type="GO" id="GO:1990547">
    <property type="term" value="P:mitochondrial phosphate ion transmembrane transport"/>
    <property type="evidence" value="ECO:0007669"/>
    <property type="project" value="InterPro"/>
</dbReference>
<evidence type="ECO:0000256" key="4">
    <source>
        <dbReference type="ARBA" id="ARBA00022692"/>
    </source>
</evidence>
<dbReference type="InterPro" id="IPR044677">
    <property type="entry name" value="SLC25A3/Pic2/Mir1-like"/>
</dbReference>
<dbReference type="InterPro" id="IPR023395">
    <property type="entry name" value="MCP_dom_sf"/>
</dbReference>
<evidence type="ECO:0000256" key="7">
    <source>
        <dbReference type="ARBA" id="ARBA00022946"/>
    </source>
</evidence>
<feature type="repeat" description="Solcar" evidence="11">
    <location>
        <begin position="144"/>
        <end position="231"/>
    </location>
</feature>
<dbReference type="Pfam" id="PF00153">
    <property type="entry name" value="Mito_carr"/>
    <property type="match status" value="3"/>
</dbReference>
<gene>
    <name evidence="13" type="ORF">ACHHYP_17178</name>
</gene>
<keyword evidence="14" id="KW-1185">Reference proteome</keyword>
<keyword evidence="7" id="KW-0809">Transit peptide</keyword>
<dbReference type="Gene3D" id="1.50.40.10">
    <property type="entry name" value="Mitochondrial carrier domain"/>
    <property type="match status" value="2"/>
</dbReference>
<evidence type="ECO:0000313" key="13">
    <source>
        <dbReference type="EMBL" id="OQR80795.1"/>
    </source>
</evidence>
<dbReference type="PROSITE" id="PS50920">
    <property type="entry name" value="SOLCAR"/>
    <property type="match status" value="3"/>
</dbReference>
<keyword evidence="9" id="KW-0496">Mitochondrion</keyword>
<keyword evidence="5" id="KW-0677">Repeat</keyword>
<comment type="caution">
    <text evidence="13">The sequence shown here is derived from an EMBL/GenBank/DDBJ whole genome shotgun (WGS) entry which is preliminary data.</text>
</comment>
<dbReference type="STRING" id="1202772.A0A1V9Y4Z9"/>
<comment type="similarity">
    <text evidence="2 12">Belongs to the mitochondrial carrier (TC 2.A.29) family.</text>
</comment>
<dbReference type="EMBL" id="JNBR01002870">
    <property type="protein sequence ID" value="OQR80795.1"/>
    <property type="molecule type" value="Genomic_DNA"/>
</dbReference>
<dbReference type="GO" id="GO:0005315">
    <property type="term" value="F:phosphate transmembrane transporter activity"/>
    <property type="evidence" value="ECO:0007669"/>
    <property type="project" value="InterPro"/>
</dbReference>
<dbReference type="SUPFAM" id="SSF103506">
    <property type="entry name" value="Mitochondrial carrier"/>
    <property type="match status" value="1"/>
</dbReference>
<keyword evidence="4 11" id="KW-0812">Transmembrane</keyword>
<dbReference type="GO" id="GO:0005743">
    <property type="term" value="C:mitochondrial inner membrane"/>
    <property type="evidence" value="ECO:0007669"/>
    <property type="project" value="UniProtKB-SubCell"/>
</dbReference>
<proteinExistence type="inferred from homology"/>
<feature type="repeat" description="Solcar" evidence="11">
    <location>
        <begin position="248"/>
        <end position="329"/>
    </location>
</feature>
<comment type="subcellular location">
    <subcellularLocation>
        <location evidence="1">Mitochondrion inner membrane</location>
        <topology evidence="1">Multi-pass membrane protein</topology>
    </subcellularLocation>
</comment>
<dbReference type="OrthoDB" id="427452at2759"/>
<evidence type="ECO:0000256" key="5">
    <source>
        <dbReference type="ARBA" id="ARBA00022737"/>
    </source>
</evidence>
<evidence type="ECO:0000256" key="6">
    <source>
        <dbReference type="ARBA" id="ARBA00022792"/>
    </source>
</evidence>
<evidence type="ECO:0000256" key="8">
    <source>
        <dbReference type="ARBA" id="ARBA00022989"/>
    </source>
</evidence>
<evidence type="ECO:0000256" key="9">
    <source>
        <dbReference type="ARBA" id="ARBA00023128"/>
    </source>
</evidence>
<keyword evidence="10 11" id="KW-0472">Membrane</keyword>
<evidence type="ECO:0000256" key="11">
    <source>
        <dbReference type="PROSITE-ProRule" id="PRU00282"/>
    </source>
</evidence>
<name>A0A1V9Y4Z9_ACHHY</name>
<keyword evidence="6" id="KW-0999">Mitochondrion inner membrane</keyword>
<dbReference type="AlphaFoldDB" id="A0A1V9Y4Z9"/>
<dbReference type="PANTHER" id="PTHR45671">
    <property type="entry name" value="SOLUTE CARRIER FAMILY 25 (MITOCHONDRIAL CARRIER PHOSPHATE CARRIER), MEMBER 3, LIKE-RELATED-RELATED"/>
    <property type="match status" value="1"/>
</dbReference>
<evidence type="ECO:0000256" key="10">
    <source>
        <dbReference type="ARBA" id="ARBA00023136"/>
    </source>
</evidence>
<dbReference type="Proteomes" id="UP000243579">
    <property type="component" value="Unassembled WGS sequence"/>
</dbReference>
<evidence type="ECO:0000256" key="12">
    <source>
        <dbReference type="RuleBase" id="RU000488"/>
    </source>
</evidence>
<accession>A0A1V9Y4Z9</accession>
<keyword evidence="3 12" id="KW-0813">Transport</keyword>
<reference evidence="13 14" key="1">
    <citation type="journal article" date="2014" name="Genome Biol. Evol.">
        <title>The secreted proteins of Achlya hypogyna and Thraustotheca clavata identify the ancestral oomycete secretome and reveal gene acquisitions by horizontal gene transfer.</title>
        <authorList>
            <person name="Misner I."/>
            <person name="Blouin N."/>
            <person name="Leonard G."/>
            <person name="Richards T.A."/>
            <person name="Lane C.E."/>
        </authorList>
    </citation>
    <scope>NUCLEOTIDE SEQUENCE [LARGE SCALE GENOMIC DNA]</scope>
    <source>
        <strain evidence="13 14">ATCC 48635</strain>
    </source>
</reference>
<evidence type="ECO:0000313" key="14">
    <source>
        <dbReference type="Proteomes" id="UP000243579"/>
    </source>
</evidence>
<evidence type="ECO:0000256" key="2">
    <source>
        <dbReference type="ARBA" id="ARBA00006375"/>
    </source>
</evidence>